<keyword evidence="4" id="KW-1185">Reference proteome</keyword>
<dbReference type="AlphaFoldDB" id="A0A852RT76"/>
<feature type="signal peptide" evidence="2">
    <location>
        <begin position="1"/>
        <end position="24"/>
    </location>
</feature>
<name>A0A852RT76_9ACTN</name>
<feature type="compositionally biased region" description="Low complexity" evidence="1">
    <location>
        <begin position="24"/>
        <end position="39"/>
    </location>
</feature>
<evidence type="ECO:0000313" key="3">
    <source>
        <dbReference type="EMBL" id="NYD32080.1"/>
    </source>
</evidence>
<comment type="caution">
    <text evidence="3">The sequence shown here is derived from an EMBL/GenBank/DDBJ whole genome shotgun (WGS) entry which is preliminary data.</text>
</comment>
<evidence type="ECO:0008006" key="5">
    <source>
        <dbReference type="Google" id="ProtNLM"/>
    </source>
</evidence>
<sequence length="189" mass="20117">MLSIRRPAVLVAATLLVLTTGCSSDGGDTDAGTDANPTAPSTPPQTAPAPTIDTDVATSPQGRAIDTWAAAYARAINQGDHSFTGVADAPAVREWMERHAAPEWGRYLPGPLPVAPLGVRPVGDTEREVEACVQVSGWSQESRSVRRTRSRDVVGMTFRVTQATGGWQVERITSAEVDCRGVVPPTRNW</sequence>
<keyword evidence="2" id="KW-0732">Signal</keyword>
<proteinExistence type="predicted"/>
<dbReference type="Proteomes" id="UP000582231">
    <property type="component" value="Unassembled WGS sequence"/>
</dbReference>
<reference evidence="3 4" key="1">
    <citation type="submission" date="2020-07" db="EMBL/GenBank/DDBJ databases">
        <title>Sequencing the genomes of 1000 actinobacteria strains.</title>
        <authorList>
            <person name="Klenk H.-P."/>
        </authorList>
    </citation>
    <scope>NUCLEOTIDE SEQUENCE [LARGE SCALE GENOMIC DNA]</scope>
    <source>
        <strain evidence="3 4">DSM 19082</strain>
    </source>
</reference>
<protein>
    <recommendedName>
        <fullName evidence="5">SnoaL-like domain-containing protein</fullName>
    </recommendedName>
</protein>
<accession>A0A852RT76</accession>
<evidence type="ECO:0000313" key="4">
    <source>
        <dbReference type="Proteomes" id="UP000582231"/>
    </source>
</evidence>
<feature type="region of interest" description="Disordered" evidence="1">
    <location>
        <begin position="24"/>
        <end position="51"/>
    </location>
</feature>
<organism evidence="3 4">
    <name type="scientific">Nocardioides kongjuensis</name>
    <dbReference type="NCBI Taxonomy" id="349522"/>
    <lineage>
        <taxon>Bacteria</taxon>
        <taxon>Bacillati</taxon>
        <taxon>Actinomycetota</taxon>
        <taxon>Actinomycetes</taxon>
        <taxon>Propionibacteriales</taxon>
        <taxon>Nocardioidaceae</taxon>
        <taxon>Nocardioides</taxon>
    </lineage>
</organism>
<evidence type="ECO:0000256" key="2">
    <source>
        <dbReference type="SAM" id="SignalP"/>
    </source>
</evidence>
<dbReference type="RefSeq" id="WP_179728305.1">
    <property type="nucleotide sequence ID" value="NZ_BAABEF010000001.1"/>
</dbReference>
<gene>
    <name evidence="3" type="ORF">BJ958_003626</name>
</gene>
<feature type="chain" id="PRO_5038710199" description="SnoaL-like domain-containing protein" evidence="2">
    <location>
        <begin position="25"/>
        <end position="189"/>
    </location>
</feature>
<dbReference type="PROSITE" id="PS51257">
    <property type="entry name" value="PROKAR_LIPOPROTEIN"/>
    <property type="match status" value="1"/>
</dbReference>
<evidence type="ECO:0000256" key="1">
    <source>
        <dbReference type="SAM" id="MobiDB-lite"/>
    </source>
</evidence>
<dbReference type="EMBL" id="JACCBF010000001">
    <property type="protein sequence ID" value="NYD32080.1"/>
    <property type="molecule type" value="Genomic_DNA"/>
</dbReference>